<reference evidence="1 2" key="1">
    <citation type="journal article" date="2016" name="Nat. Commun.">
        <title>Thousands of microbial genomes shed light on interconnected biogeochemical processes in an aquifer system.</title>
        <authorList>
            <person name="Anantharaman K."/>
            <person name="Brown C.T."/>
            <person name="Hug L.A."/>
            <person name="Sharon I."/>
            <person name="Castelle C.J."/>
            <person name="Probst A.J."/>
            <person name="Thomas B.C."/>
            <person name="Singh A."/>
            <person name="Wilkins M.J."/>
            <person name="Karaoz U."/>
            <person name="Brodie E.L."/>
            <person name="Williams K.H."/>
            <person name="Hubbard S.S."/>
            <person name="Banfield J.F."/>
        </authorList>
    </citation>
    <scope>NUCLEOTIDE SEQUENCE [LARGE SCALE GENOMIC DNA]</scope>
</reference>
<proteinExistence type="predicted"/>
<organism evidence="1 2">
    <name type="scientific">Candidatus Falkowbacteria bacterium RIFOXYD2_FULL_34_120</name>
    <dbReference type="NCBI Taxonomy" id="1798007"/>
    <lineage>
        <taxon>Bacteria</taxon>
        <taxon>Candidatus Falkowiibacteriota</taxon>
    </lineage>
</organism>
<comment type="caution">
    <text evidence="1">The sequence shown here is derived from an EMBL/GenBank/DDBJ whole genome shotgun (WGS) entry which is preliminary data.</text>
</comment>
<dbReference type="Proteomes" id="UP000177579">
    <property type="component" value="Unassembled WGS sequence"/>
</dbReference>
<sequence>MPYIIDGNNLAGKFDILFEDSFCERLIRILKKFNKRRKRNIILVFDSLEPMGDKEKIDKYLTVIYAPRDNFYKSADDKIVELVERNIKNKENVILVTDDLEIINIIKEIKTNIDIRIIKASDFVKKIRENISVNFALDKVGQNAIQGRWGEDLNKEDIKKINDELLRLWGEN</sequence>
<name>A0A1F5TQA5_9BACT</name>
<protein>
    <submittedName>
        <fullName evidence="1">Uncharacterized protein</fullName>
    </submittedName>
</protein>
<evidence type="ECO:0000313" key="1">
    <source>
        <dbReference type="EMBL" id="OGF41152.1"/>
    </source>
</evidence>
<evidence type="ECO:0000313" key="2">
    <source>
        <dbReference type="Proteomes" id="UP000177579"/>
    </source>
</evidence>
<dbReference type="EMBL" id="MFGO01000013">
    <property type="protein sequence ID" value="OGF41152.1"/>
    <property type="molecule type" value="Genomic_DNA"/>
</dbReference>
<accession>A0A1F5TQA5</accession>
<dbReference type="Pfam" id="PF05991">
    <property type="entry name" value="NYN_YacP"/>
    <property type="match status" value="1"/>
</dbReference>
<dbReference type="InterPro" id="IPR010298">
    <property type="entry name" value="YacP-like"/>
</dbReference>
<gene>
    <name evidence="1" type="ORF">A2531_01365</name>
</gene>
<dbReference type="AlphaFoldDB" id="A0A1F5TQA5"/>